<evidence type="ECO:0000256" key="1">
    <source>
        <dbReference type="SAM" id="MobiDB-lite"/>
    </source>
</evidence>
<sequence length="154" mass="17364">MKTECVDYSYDPTSQFKVEETAIPTDFVMAKCEDEEGNLKPLEVTWIKTECVDQSDDIKPEMMVEDTTPVPISCPMEDLFHVGRIQQEHKVGVSSKVDEVLTESIVDNVGRSVSQEDSGIDREEDKLTQSSSRKPDGPNITDNCINQVLEHRNL</sequence>
<organism evidence="2 3">
    <name type="scientific">Periplaneta americana</name>
    <name type="common">American cockroach</name>
    <name type="synonym">Blatta americana</name>
    <dbReference type="NCBI Taxonomy" id="6978"/>
    <lineage>
        <taxon>Eukaryota</taxon>
        <taxon>Metazoa</taxon>
        <taxon>Ecdysozoa</taxon>
        <taxon>Arthropoda</taxon>
        <taxon>Hexapoda</taxon>
        <taxon>Insecta</taxon>
        <taxon>Pterygota</taxon>
        <taxon>Neoptera</taxon>
        <taxon>Polyneoptera</taxon>
        <taxon>Dictyoptera</taxon>
        <taxon>Blattodea</taxon>
        <taxon>Blattoidea</taxon>
        <taxon>Blattidae</taxon>
        <taxon>Blattinae</taxon>
        <taxon>Periplaneta</taxon>
    </lineage>
</organism>
<protein>
    <submittedName>
        <fullName evidence="2">Uncharacterized protein</fullName>
    </submittedName>
</protein>
<dbReference type="Proteomes" id="UP001148838">
    <property type="component" value="Unassembled WGS sequence"/>
</dbReference>
<gene>
    <name evidence="2" type="ORF">ANN_27774</name>
</gene>
<comment type="caution">
    <text evidence="2">The sequence shown here is derived from an EMBL/GenBank/DDBJ whole genome shotgun (WGS) entry which is preliminary data.</text>
</comment>
<accession>A0ABQ8RV29</accession>
<feature type="region of interest" description="Disordered" evidence="1">
    <location>
        <begin position="107"/>
        <end position="154"/>
    </location>
</feature>
<reference evidence="2 3" key="1">
    <citation type="journal article" date="2022" name="Allergy">
        <title>Genome assembly and annotation of Periplaneta americana reveal a comprehensive cockroach allergen profile.</title>
        <authorList>
            <person name="Wang L."/>
            <person name="Xiong Q."/>
            <person name="Saelim N."/>
            <person name="Wang L."/>
            <person name="Nong W."/>
            <person name="Wan A.T."/>
            <person name="Shi M."/>
            <person name="Liu X."/>
            <person name="Cao Q."/>
            <person name="Hui J.H.L."/>
            <person name="Sookrung N."/>
            <person name="Leung T.F."/>
            <person name="Tungtrongchitr A."/>
            <person name="Tsui S.K.W."/>
        </authorList>
    </citation>
    <scope>NUCLEOTIDE SEQUENCE [LARGE SCALE GENOMIC DNA]</scope>
    <source>
        <strain evidence="2">PWHHKU_190912</strain>
    </source>
</reference>
<proteinExistence type="predicted"/>
<evidence type="ECO:0000313" key="3">
    <source>
        <dbReference type="Proteomes" id="UP001148838"/>
    </source>
</evidence>
<keyword evidence="3" id="KW-1185">Reference proteome</keyword>
<name>A0ABQ8RV29_PERAM</name>
<dbReference type="EMBL" id="JAJSOF020000042">
    <property type="protein sequence ID" value="KAJ4425579.1"/>
    <property type="molecule type" value="Genomic_DNA"/>
</dbReference>
<evidence type="ECO:0000313" key="2">
    <source>
        <dbReference type="EMBL" id="KAJ4425579.1"/>
    </source>
</evidence>